<dbReference type="Pfam" id="PF14844">
    <property type="entry name" value="PH_BEACH"/>
    <property type="match status" value="1"/>
</dbReference>
<feature type="compositionally biased region" description="Basic and acidic residues" evidence="2">
    <location>
        <begin position="248"/>
        <end position="270"/>
    </location>
</feature>
<dbReference type="EMBL" id="JBICCN010000026">
    <property type="protein sequence ID" value="KAL3102273.1"/>
    <property type="molecule type" value="Genomic_DNA"/>
</dbReference>
<evidence type="ECO:0000256" key="2">
    <source>
        <dbReference type="SAM" id="MobiDB-lite"/>
    </source>
</evidence>
<dbReference type="InterPro" id="IPR036322">
    <property type="entry name" value="WD40_repeat_dom_sf"/>
</dbReference>
<reference evidence="5 6" key="1">
    <citation type="submission" date="2024-10" db="EMBL/GenBank/DDBJ databases">
        <authorList>
            <person name="Kim D."/>
        </authorList>
    </citation>
    <scope>NUCLEOTIDE SEQUENCE [LARGE SCALE GENOMIC DNA]</scope>
    <source>
        <strain evidence="5">Taebaek</strain>
    </source>
</reference>
<evidence type="ECO:0000259" key="4">
    <source>
        <dbReference type="PROSITE" id="PS51783"/>
    </source>
</evidence>
<dbReference type="SMART" id="SM00320">
    <property type="entry name" value="WD40"/>
    <property type="match status" value="2"/>
</dbReference>
<dbReference type="SMART" id="SM01026">
    <property type="entry name" value="Beach"/>
    <property type="match status" value="1"/>
</dbReference>
<protein>
    <recommendedName>
        <fullName evidence="7">BEACH domain-containing protein</fullName>
    </recommendedName>
</protein>
<dbReference type="CDD" id="cd06071">
    <property type="entry name" value="Beach"/>
    <property type="match status" value="1"/>
</dbReference>
<name>A0ABD2KH75_HETSC</name>
<dbReference type="InterPro" id="IPR011993">
    <property type="entry name" value="PH-like_dom_sf"/>
</dbReference>
<dbReference type="InterPro" id="IPR050865">
    <property type="entry name" value="BEACH_Domain"/>
</dbReference>
<comment type="caution">
    <text evidence="5">The sequence shown here is derived from an EMBL/GenBank/DDBJ whole genome shotgun (WGS) entry which is preliminary data.</text>
</comment>
<dbReference type="SUPFAM" id="SSF81837">
    <property type="entry name" value="BEACH domain"/>
    <property type="match status" value="1"/>
</dbReference>
<dbReference type="InterPro" id="IPR023362">
    <property type="entry name" value="PH-BEACH_dom"/>
</dbReference>
<feature type="region of interest" description="Disordered" evidence="2">
    <location>
        <begin position="245"/>
        <end position="276"/>
    </location>
</feature>
<feature type="region of interest" description="Disordered" evidence="2">
    <location>
        <begin position="1395"/>
        <end position="1419"/>
    </location>
</feature>
<evidence type="ECO:0000256" key="1">
    <source>
        <dbReference type="PROSITE-ProRule" id="PRU00221"/>
    </source>
</evidence>
<dbReference type="SUPFAM" id="SSF50978">
    <property type="entry name" value="WD40 repeat-like"/>
    <property type="match status" value="1"/>
</dbReference>
<dbReference type="Pfam" id="PF02138">
    <property type="entry name" value="Beach"/>
    <property type="match status" value="1"/>
</dbReference>
<dbReference type="PROSITE" id="PS50294">
    <property type="entry name" value="WD_REPEATS_REGION"/>
    <property type="match status" value="1"/>
</dbReference>
<dbReference type="Proteomes" id="UP001620645">
    <property type="component" value="Unassembled WGS sequence"/>
</dbReference>
<dbReference type="InterPro" id="IPR000409">
    <property type="entry name" value="BEACH_dom"/>
</dbReference>
<evidence type="ECO:0000313" key="6">
    <source>
        <dbReference type="Proteomes" id="UP001620645"/>
    </source>
</evidence>
<evidence type="ECO:0008006" key="7">
    <source>
        <dbReference type="Google" id="ProtNLM"/>
    </source>
</evidence>
<accession>A0ABD2KH75</accession>
<dbReference type="InterPro" id="IPR015943">
    <property type="entry name" value="WD40/YVTN_repeat-like_dom_sf"/>
</dbReference>
<feature type="domain" description="BEACH-type PH" evidence="4">
    <location>
        <begin position="1840"/>
        <end position="1942"/>
    </location>
</feature>
<evidence type="ECO:0000313" key="5">
    <source>
        <dbReference type="EMBL" id="KAL3102273.1"/>
    </source>
</evidence>
<dbReference type="InterPro" id="IPR036372">
    <property type="entry name" value="BEACH_dom_sf"/>
</dbReference>
<feature type="domain" description="BEACH" evidence="3">
    <location>
        <begin position="1949"/>
        <end position="2264"/>
    </location>
</feature>
<dbReference type="SUPFAM" id="SSF50729">
    <property type="entry name" value="PH domain-like"/>
    <property type="match status" value="1"/>
</dbReference>
<organism evidence="5 6">
    <name type="scientific">Heterodera schachtii</name>
    <name type="common">Sugarbeet cyst nematode worm</name>
    <name type="synonym">Tylenchus schachtii</name>
    <dbReference type="NCBI Taxonomy" id="97005"/>
    <lineage>
        <taxon>Eukaryota</taxon>
        <taxon>Metazoa</taxon>
        <taxon>Ecdysozoa</taxon>
        <taxon>Nematoda</taxon>
        <taxon>Chromadorea</taxon>
        <taxon>Rhabditida</taxon>
        <taxon>Tylenchina</taxon>
        <taxon>Tylenchomorpha</taxon>
        <taxon>Tylenchoidea</taxon>
        <taxon>Heteroderidae</taxon>
        <taxon>Heteroderinae</taxon>
        <taxon>Heterodera</taxon>
    </lineage>
</organism>
<dbReference type="Gene3D" id="2.30.29.30">
    <property type="entry name" value="Pleckstrin-homology domain (PH domain)/Phosphotyrosine-binding domain (PTB)"/>
    <property type="match status" value="1"/>
</dbReference>
<feature type="compositionally biased region" description="Low complexity" evidence="2">
    <location>
        <begin position="1402"/>
        <end position="1416"/>
    </location>
</feature>
<dbReference type="PANTHER" id="PTHR13743:SF86">
    <property type="entry name" value="LYSOSOMAL-TRAFFICKING REGULATOR"/>
    <property type="match status" value="1"/>
</dbReference>
<dbReference type="InterPro" id="IPR001680">
    <property type="entry name" value="WD40_rpt"/>
</dbReference>
<dbReference type="PROSITE" id="PS50197">
    <property type="entry name" value="BEACH"/>
    <property type="match status" value="1"/>
</dbReference>
<evidence type="ECO:0000259" key="3">
    <source>
        <dbReference type="PROSITE" id="PS50197"/>
    </source>
</evidence>
<feature type="repeat" description="WD" evidence="1">
    <location>
        <begin position="2473"/>
        <end position="2514"/>
    </location>
</feature>
<dbReference type="Gene3D" id="2.130.10.10">
    <property type="entry name" value="YVTN repeat-like/Quinoprotein amine dehydrogenase"/>
    <property type="match status" value="1"/>
</dbReference>
<gene>
    <name evidence="5" type="ORF">niasHS_003682</name>
</gene>
<dbReference type="Gene3D" id="1.10.1540.10">
    <property type="entry name" value="BEACH domain"/>
    <property type="match status" value="1"/>
</dbReference>
<sequence>MELGVISTTNVNELIKELEQLTLQLTSPINKSQFDKLFATISSNISSVIQNIVLQGPFFNFCLLFLRASDNDQFHQLMALLLDNYSPIFRSALTDIWVLLGQSADNVFGSLHSYFVMFRELQSIVEFSAHSKRVFADCVSLVVVCVDFLQTATMARQAKEVNKVAQLLSCLIVILIKGNAIKLRILHENFQRMLSSGSDPNVHLVLLRDLFFACSTQISSSFQPKNNEETVQNIAENEENISEEVVEGGEHSLKNEEKVPNKTEQNKEKAANTTQRTPPSLGVLQLFLIERLKCFCLSLESLNDQLELGLRSVSSCFTPFNFFTSVRLEKLIPNVFTIILTLHRPLNASQLTVTALLDIAEQLVLFYPQPKFLLEFFRLSMSDALMTQTICRSLRSLLEKCPFQPGEMLLFPQKQNRIMSSDPTECAIGESVAVLPTHHSLFSLEGTAATFKLDNSYNESGVTVSCWVRTIDKSSVFPLHILSLGNKLVTISAELVDTDSLRINIFRLHSSGLRSTVKDFFFQKIFRQNARFVHIALGLRIQEKCTFLLSVDNAIKKLEVPPLKAFAGSVGIAFGSMSCTESDQNNPCHEIYELSTVFGFDGILPPELLFVLLAVGPACFCFAECHHSSTNLSFSNCFSIASPFSAHLSRVISQPKKHLTDLQRLLLFTVRPNFPHSFSMFDDHCDSNRIADESRIGPVEWKSEIVLNHVKTLDKSFRTIGGVKLFIFFYALTIDRSCSSPTQLESLRLLFLILRRDSSYYEQWKCPEEGTNSMSSLATDVCRFGPFLLARCLASRTAHLDEPIFQEIVCFIFSDILRNDHSEIGSTDQSVVQEPEFVQALIRYTDIWKGKNFTLWVHLVQILANCLSFSMAFDTKNGKCNTEKIRRFNLNQLQRINFLHDFIFSLLDILTNSHQFQLPSSIGSLRCRKKPSAGRKHSKAQSAELADDICRIIHQLIGGTDCEYNSEEIIQLWHFLLLSHPAKEAYLDTSIEPNESRSAWLNNGDDFEQSSTLISREQQLIGDEYKSELADFLEKLLQKHGRDVINNLWFELNGSVIALNQNLCFETCDNKKGTQHLNLLEEEKTELSTEGHFDTHELLKTSCTTQKLTNPRPKVEKSGSDQFREDKDISEVHQQQQLNIGPKEHWLVHVRVRLLRLMCEIILNCDDQTIAHLEAKVLNWQTLLVLLSKQRFHQLRSLTFILLKNVFLRSSASFRQTFVNSHGFLLLCREMRGTSMDFSIGDALFSMTCGEHILLKNGLDIAHLEKLVFDPFKIASFSALFALLEESVEHPTLFWSVCSTLQKIFSTDSSPRQSMLQLGLVDSMANVLRSLCSLSTQREFELVSLLDCWLSFAQSILNSLVPYDDPFSYSSCEEFVWLCIIALWKDGGHGQFADEFGHRRPSTSSSGRTNSTSSSHSPDHLTPYFDPSAASSSNPLLRQALCQLLFCWIDSLRSTLSDQFRTPSSFSSLAASKRREMFGNRREYSSSAESSDFELVQSTSQWFPAADSSFGDFFRPHGFHSVASVFNPGFASNEENANRLLFSLTMVRNLFLFFDSPQVASEAEETLLATFLEILFCACCLSPRKASIKIDDWQNILRTKELRQSRENMSMLMELNLDFQYALKIGLHELCLLHFDSIGDFDTDLDLLIKFMHSINIRSPLANLTLEEIGSLTADEILLLQQFAEIKNQFYGKMTERANAAWDRECNLLKFTSDQAITLTCEVAELQNVPRRLLVNWKKESQREWSRANRTLAHLVKELCHPEAPFFSPLFWPIGRVLNTTEGPSRERRRFSAAHYLFPLKFLKSERSKAVESLHNAPMPLDTLLNSGDIQQSHANGLRDMEDPIRMSISATLLRTAFECSGDLVISDQRLYFLGESAKSTQKGVVHAPVTYSWDYDQIKEMHIRFYQLKDTALELFTTTGDAFLVVFASEEDRAVILRMFRTFHLDKLFVDHKAQLKSATQMWRRGTLTNFEYLMVLNKLAGRTFNDLMQYPVFPFVLSDYCSDTLDLANPSSYRNLTKPMAIQDAHMEKVYAQNYQSLAEEYDRFNQSADSVGSSPKSGFSTVRFGPYHYGSHYSNTGIVAHYLVRVPPYTSVALEYQDNNFDIPDRLFSSMDTTWRLSSSESTTDFKELIPEFFYLYEMLRNGDELELGVRQSGDRVDHVQVPPWCPRGDHRLFCLIHRHALESRHVTTNLHHWVDLIFGFKQNGDNAVRAMNVFHPATYRGRDFVESNRDDPLIVCAIQTMIRTYGQMPLQLFDSPHLPHLNPPKCQNQQTTPKCLDPRPSVSVSAGSFREQFHSVVGVKWGDFVGSPEHDGFYFSTPSRFFTSGTKRSLRLSLVHCDQTTAICYGIPESTELIVCYRPDRKDPLRHNNELALCAVVAWGPSNFTDNVLRIKLVYAGHSSKRHFQLSPSSIDVPQQFWERLIDLQSLELCRVAYSSAANSLLLGFKCGLIRLYSLQYDQKWHCQLRSSLYAHSCAISSLSISDKFHVILSTSTDAKICLWDANKHNFERRFPPPPPVFNGSVPIEETVTLSCVSPTSADVAVVFQSGMSRLALYSINGELIGMHRERQRTITSIAMTDLPEGTAVNCVAIGLQSGMIRLIEMWTMTVVRDISFQSFHFPVLSLLFANESRRLYAAFANSNVVLCWQVPSLYGAASEEPMTVSRERPCFKVLNPFKCSDSFPL</sequence>
<keyword evidence="1" id="KW-0853">WD repeat</keyword>
<proteinExistence type="predicted"/>
<dbReference type="PROSITE" id="PS50082">
    <property type="entry name" value="WD_REPEATS_2"/>
    <property type="match status" value="1"/>
</dbReference>
<keyword evidence="6" id="KW-1185">Reference proteome</keyword>
<dbReference type="PANTHER" id="PTHR13743">
    <property type="entry name" value="BEIGE/BEACH-RELATED"/>
    <property type="match status" value="1"/>
</dbReference>
<dbReference type="PROSITE" id="PS51783">
    <property type="entry name" value="PH_BEACH"/>
    <property type="match status" value="1"/>
</dbReference>